<dbReference type="Gene3D" id="3.30.565.10">
    <property type="entry name" value="Histidine kinase-like ATPase, C-terminal domain"/>
    <property type="match status" value="1"/>
</dbReference>
<dbReference type="SUPFAM" id="SSF55874">
    <property type="entry name" value="ATPase domain of HSP90 chaperone/DNA topoisomerase II/histidine kinase"/>
    <property type="match status" value="1"/>
</dbReference>
<dbReference type="RefSeq" id="WP_078350021.1">
    <property type="nucleotide sequence ID" value="NZ_MBTF01000034.1"/>
</dbReference>
<evidence type="ECO:0000313" key="1">
    <source>
        <dbReference type="EMBL" id="OOQ58273.1"/>
    </source>
</evidence>
<dbReference type="OrthoDB" id="9813438at2"/>
<dbReference type="AlphaFoldDB" id="A0A1S9PBB6"/>
<evidence type="ECO:0000313" key="2">
    <source>
        <dbReference type="Proteomes" id="UP000189739"/>
    </source>
</evidence>
<reference evidence="1 2" key="1">
    <citation type="submission" date="2016-07" db="EMBL/GenBank/DDBJ databases">
        <title>Genomic analysis of zinc-resistant bacterium Mucilaginibacter pedocola TBZ30.</title>
        <authorList>
            <person name="Huang J."/>
            <person name="Tang J."/>
        </authorList>
    </citation>
    <scope>NUCLEOTIDE SEQUENCE [LARGE SCALE GENOMIC DNA]</scope>
    <source>
        <strain evidence="1 2">TBZ30</strain>
    </source>
</reference>
<sequence length="493" mass="55448">MPESIVLSPPPVFFIKSISEQGYSLSTAVADLVDNSITAGARRIELLINANVSPLRLYIADDGCGMTSEELTANMRFPSADLDAGRAGNDLGRFGLGLKTGSFSQARRFTLVSSKSGAPYQARTWDVGYLKKTEDWTLIIEEETATEKLLQDFAETSADFHGRSESFVPRTIVIWDDLYKLERLKKQSEINDELEELRSHLGLVFHRFLQAGKIEIRLNNSLVEGFDPFPVNATGVQIISEDYWQSGDTFIRFQGIILPKRAAIEAREEISVWAPPGKTLEDCQGIYVYRNERLISYGGWLRTITRTIWLQFGRLKIDITNINDSEFHLNVAKSSLKLPFGLKRAMAIMISSVAGQASKEYRERLASGVTRSNTTKKGLSLITRENSAAGPVLRISHDFELLRQLESQLNAEQQEMLRTVTSLLEKKLNQVWKGDTAAPSEIGEGVAEADRQKISRLKKYYEEAGYSADEIREFLLESFGQNNDVKTFLETLY</sequence>
<proteinExistence type="predicted"/>
<comment type="caution">
    <text evidence="1">The sequence shown here is derived from an EMBL/GenBank/DDBJ whole genome shotgun (WGS) entry which is preliminary data.</text>
</comment>
<dbReference type="InterPro" id="IPR036890">
    <property type="entry name" value="HATPase_C_sf"/>
</dbReference>
<evidence type="ECO:0008006" key="3">
    <source>
        <dbReference type="Google" id="ProtNLM"/>
    </source>
</evidence>
<dbReference type="Pfam" id="PF13589">
    <property type="entry name" value="HATPase_c_3"/>
    <property type="match status" value="1"/>
</dbReference>
<keyword evidence="2" id="KW-1185">Reference proteome</keyword>
<dbReference type="STRING" id="1792845.BC343_11605"/>
<accession>A0A1S9PBB6</accession>
<organism evidence="1 2">
    <name type="scientific">Mucilaginibacter pedocola</name>
    <dbReference type="NCBI Taxonomy" id="1792845"/>
    <lineage>
        <taxon>Bacteria</taxon>
        <taxon>Pseudomonadati</taxon>
        <taxon>Bacteroidota</taxon>
        <taxon>Sphingobacteriia</taxon>
        <taxon>Sphingobacteriales</taxon>
        <taxon>Sphingobacteriaceae</taxon>
        <taxon>Mucilaginibacter</taxon>
    </lineage>
</organism>
<dbReference type="EMBL" id="MBTF01000034">
    <property type="protein sequence ID" value="OOQ58273.1"/>
    <property type="molecule type" value="Genomic_DNA"/>
</dbReference>
<gene>
    <name evidence="1" type="ORF">BC343_11605</name>
</gene>
<name>A0A1S9PBB6_9SPHI</name>
<protein>
    <recommendedName>
        <fullName evidence="3">ATP-binding protein</fullName>
    </recommendedName>
</protein>
<dbReference type="Proteomes" id="UP000189739">
    <property type="component" value="Unassembled WGS sequence"/>
</dbReference>